<dbReference type="Proteomes" id="UP000678679">
    <property type="component" value="Chromosome 1"/>
</dbReference>
<evidence type="ECO:0000256" key="3">
    <source>
        <dbReference type="ARBA" id="ARBA00023235"/>
    </source>
</evidence>
<dbReference type="PANTHER" id="PTHR10516:SF443">
    <property type="entry name" value="FK506-BINDING PROTEIN 59-RELATED"/>
    <property type="match status" value="1"/>
</dbReference>
<dbReference type="FunFam" id="3.10.50.40:FF:000006">
    <property type="entry name" value="Peptidyl-prolyl cis-trans isomerase"/>
    <property type="match status" value="1"/>
</dbReference>
<dbReference type="Gene3D" id="3.10.50.40">
    <property type="match status" value="1"/>
</dbReference>
<dbReference type="PANTHER" id="PTHR10516">
    <property type="entry name" value="PEPTIDYL-PROLYL CIS-TRANS ISOMERASE"/>
    <property type="match status" value="1"/>
</dbReference>
<feature type="chain" id="PRO_5043813475" description="Peptidyl-prolyl cis-trans isomerase" evidence="6">
    <location>
        <begin position="21"/>
        <end position="223"/>
    </location>
</feature>
<dbReference type="EMBL" id="CP076132">
    <property type="protein sequence ID" value="QWG00228.1"/>
    <property type="molecule type" value="Genomic_DNA"/>
</dbReference>
<dbReference type="InterPro" id="IPR046357">
    <property type="entry name" value="PPIase_dom_sf"/>
</dbReference>
<organism evidence="8 9">
    <name type="scientific">Flammeovirga yaeyamensis</name>
    <dbReference type="NCBI Taxonomy" id="367791"/>
    <lineage>
        <taxon>Bacteria</taxon>
        <taxon>Pseudomonadati</taxon>
        <taxon>Bacteroidota</taxon>
        <taxon>Cytophagia</taxon>
        <taxon>Cytophagales</taxon>
        <taxon>Flammeovirgaceae</taxon>
        <taxon>Flammeovirga</taxon>
    </lineage>
</organism>
<accession>A0AAX1N2Z7</accession>
<evidence type="ECO:0000313" key="8">
    <source>
        <dbReference type="EMBL" id="QWG00228.1"/>
    </source>
</evidence>
<keyword evidence="6" id="KW-0732">Signal</keyword>
<protein>
    <recommendedName>
        <fullName evidence="5">Peptidyl-prolyl cis-trans isomerase</fullName>
        <ecNumber evidence="5">5.2.1.8</ecNumber>
    </recommendedName>
</protein>
<reference evidence="8 9" key="1">
    <citation type="submission" date="2021-05" db="EMBL/GenBank/DDBJ databases">
        <title>Comparative genomic studies on the polysaccharide-degrading batcterial strains of the Flammeovirga genus.</title>
        <authorList>
            <person name="Zewei F."/>
            <person name="Zheng Z."/>
            <person name="Yu L."/>
            <person name="Ruyue G."/>
            <person name="Yanhong M."/>
            <person name="Yuanyuan C."/>
            <person name="Jingyan G."/>
            <person name="Wenjun H."/>
        </authorList>
    </citation>
    <scope>NUCLEOTIDE SEQUENCE [LARGE SCALE GENOMIC DNA]</scope>
    <source>
        <strain evidence="8 9">NBRC:100898</strain>
    </source>
</reference>
<proteinExistence type="inferred from homology"/>
<dbReference type="KEGG" id="fya:KMW28_11250"/>
<dbReference type="GO" id="GO:0003755">
    <property type="term" value="F:peptidyl-prolyl cis-trans isomerase activity"/>
    <property type="evidence" value="ECO:0007669"/>
    <property type="project" value="UniProtKB-UniRule"/>
</dbReference>
<evidence type="ECO:0000256" key="5">
    <source>
        <dbReference type="RuleBase" id="RU003915"/>
    </source>
</evidence>
<dbReference type="InterPro" id="IPR050689">
    <property type="entry name" value="FKBP-type_PPIase"/>
</dbReference>
<evidence type="ECO:0000259" key="7">
    <source>
        <dbReference type="PROSITE" id="PS50059"/>
    </source>
</evidence>
<evidence type="ECO:0000256" key="2">
    <source>
        <dbReference type="ARBA" id="ARBA00023110"/>
    </source>
</evidence>
<keyword evidence="2 4" id="KW-0697">Rotamase</keyword>
<dbReference type="SUPFAM" id="SSF54534">
    <property type="entry name" value="FKBP-like"/>
    <property type="match status" value="1"/>
</dbReference>
<sequence length="223" mass="25746">MMKTYYLLISLLFIFLNSNAQCDKCLPQEEEIDYCFKDARFEDLCAQFVDKNYFYFNKKKKSKRIDLNFDDVEDIVAYRKITNNKKLKLTANDLLFIQMSVSKWNVEKKRLGYEFLESGLGIKIIKKGGDVKPVDGKTVVVHYVGYLMDGEKFDSSRDRGQPFQFQLGRGRVIKGWDEGVKNLTIGTRAMLMIPPELGYGSRNMGPIPANSTLIFDIEVLDQK</sequence>
<dbReference type="AlphaFoldDB" id="A0AAX1N2Z7"/>
<dbReference type="RefSeq" id="WP_205958143.1">
    <property type="nucleotide sequence ID" value="NZ_CP076132.1"/>
</dbReference>
<comment type="similarity">
    <text evidence="5">Belongs to the FKBP-type PPIase family.</text>
</comment>
<feature type="signal peptide" evidence="6">
    <location>
        <begin position="1"/>
        <end position="20"/>
    </location>
</feature>
<dbReference type="Pfam" id="PF00254">
    <property type="entry name" value="FKBP_C"/>
    <property type="match status" value="1"/>
</dbReference>
<gene>
    <name evidence="8" type="ORF">KMW28_11250</name>
</gene>
<dbReference type="PROSITE" id="PS50059">
    <property type="entry name" value="FKBP_PPIASE"/>
    <property type="match status" value="1"/>
</dbReference>
<name>A0AAX1N2Z7_9BACT</name>
<feature type="domain" description="PPIase FKBP-type" evidence="7">
    <location>
        <begin position="136"/>
        <end position="223"/>
    </location>
</feature>
<evidence type="ECO:0000256" key="1">
    <source>
        <dbReference type="ARBA" id="ARBA00000971"/>
    </source>
</evidence>
<evidence type="ECO:0000256" key="6">
    <source>
        <dbReference type="SAM" id="SignalP"/>
    </source>
</evidence>
<evidence type="ECO:0000256" key="4">
    <source>
        <dbReference type="PROSITE-ProRule" id="PRU00277"/>
    </source>
</evidence>
<evidence type="ECO:0000313" key="9">
    <source>
        <dbReference type="Proteomes" id="UP000678679"/>
    </source>
</evidence>
<comment type="catalytic activity">
    <reaction evidence="1 4 5">
        <text>[protein]-peptidylproline (omega=180) = [protein]-peptidylproline (omega=0)</text>
        <dbReference type="Rhea" id="RHEA:16237"/>
        <dbReference type="Rhea" id="RHEA-COMP:10747"/>
        <dbReference type="Rhea" id="RHEA-COMP:10748"/>
        <dbReference type="ChEBI" id="CHEBI:83833"/>
        <dbReference type="ChEBI" id="CHEBI:83834"/>
        <dbReference type="EC" id="5.2.1.8"/>
    </reaction>
</comment>
<dbReference type="EC" id="5.2.1.8" evidence="5"/>
<keyword evidence="9" id="KW-1185">Reference proteome</keyword>
<dbReference type="InterPro" id="IPR001179">
    <property type="entry name" value="PPIase_FKBP_dom"/>
</dbReference>
<keyword evidence="3 4" id="KW-0413">Isomerase</keyword>